<feature type="domain" description="Fibronectin type-III" evidence="15">
    <location>
        <begin position="5550"/>
        <end position="5651"/>
    </location>
</feature>
<feature type="domain" description="Fibronectin type-III" evidence="15">
    <location>
        <begin position="3630"/>
        <end position="3724"/>
    </location>
</feature>
<keyword evidence="17" id="KW-1185">Reference proteome</keyword>
<feature type="domain" description="Fibronectin type-III" evidence="15">
    <location>
        <begin position="3528"/>
        <end position="3623"/>
    </location>
</feature>
<gene>
    <name evidence="16" type="ORF">BOX15_Mlig031894g1</name>
</gene>
<dbReference type="FunFam" id="2.60.40.10:FF:000031">
    <property type="entry name" value="Myosin-binding protein C, slow type"/>
    <property type="match status" value="6"/>
</dbReference>
<feature type="domain" description="Fibronectin type-III" evidence="15">
    <location>
        <begin position="2985"/>
        <end position="3080"/>
    </location>
</feature>
<dbReference type="Pfam" id="PF00041">
    <property type="entry name" value="fn3"/>
    <property type="match status" value="32"/>
</dbReference>
<feature type="domain" description="Fibronectin type-III" evidence="15">
    <location>
        <begin position="5344"/>
        <end position="5442"/>
    </location>
</feature>
<dbReference type="PROSITE" id="PS00108">
    <property type="entry name" value="PROTEIN_KINASE_ST"/>
    <property type="match status" value="1"/>
</dbReference>
<feature type="domain" description="Ig-like" evidence="14">
    <location>
        <begin position="1537"/>
        <end position="1620"/>
    </location>
</feature>
<dbReference type="PROSITE" id="PS50835">
    <property type="entry name" value="IG_LIKE"/>
    <property type="match status" value="13"/>
</dbReference>
<dbReference type="Proteomes" id="UP000215902">
    <property type="component" value="Unassembled WGS sequence"/>
</dbReference>
<keyword evidence="10" id="KW-0393">Immunoglobulin domain</keyword>
<feature type="region of interest" description="Disordered" evidence="12">
    <location>
        <begin position="2103"/>
        <end position="2122"/>
    </location>
</feature>
<feature type="domain" description="Fibronectin type-III" evidence="15">
    <location>
        <begin position="6267"/>
        <end position="6360"/>
    </location>
</feature>
<feature type="domain" description="Fibronectin type-III" evidence="15">
    <location>
        <begin position="2884"/>
        <end position="2979"/>
    </location>
</feature>
<dbReference type="InterPro" id="IPR000719">
    <property type="entry name" value="Prot_kinase_dom"/>
</dbReference>
<keyword evidence="8" id="KW-1015">Disulfide bond</keyword>
<feature type="domain" description="Fibronectin type-III" evidence="15">
    <location>
        <begin position="1437"/>
        <end position="1531"/>
    </location>
</feature>
<dbReference type="FunFam" id="2.60.40.10:FF:000056">
    <property type="entry name" value="twitchin isoform X4"/>
    <property type="match status" value="4"/>
</dbReference>
<dbReference type="Gene3D" id="3.30.200.20">
    <property type="entry name" value="Phosphorylase Kinase, domain 1"/>
    <property type="match status" value="1"/>
</dbReference>
<dbReference type="GO" id="GO:0005524">
    <property type="term" value="F:ATP binding"/>
    <property type="evidence" value="ECO:0007669"/>
    <property type="project" value="UniProtKB-UniRule"/>
</dbReference>
<evidence type="ECO:0000259" key="14">
    <source>
        <dbReference type="PROSITE" id="PS50835"/>
    </source>
</evidence>
<feature type="region of interest" description="Disordered" evidence="12">
    <location>
        <begin position="7630"/>
        <end position="7657"/>
    </location>
</feature>
<dbReference type="InterPro" id="IPR011009">
    <property type="entry name" value="Kinase-like_dom_sf"/>
</dbReference>
<dbReference type="SUPFAM" id="SSF48726">
    <property type="entry name" value="Immunoglobulin"/>
    <property type="match status" value="22"/>
</dbReference>
<feature type="domain" description="Fibronectin type-III" evidence="15">
    <location>
        <begin position="4130"/>
        <end position="4224"/>
    </location>
</feature>
<evidence type="ECO:0000256" key="2">
    <source>
        <dbReference type="ARBA" id="ARBA00004496"/>
    </source>
</evidence>
<feature type="domain" description="Fibronectin type-III" evidence="15">
    <location>
        <begin position="6166"/>
        <end position="6263"/>
    </location>
</feature>
<evidence type="ECO:0000256" key="12">
    <source>
        <dbReference type="SAM" id="MobiDB-lite"/>
    </source>
</evidence>
<dbReference type="FunFam" id="2.60.40.10:FF:000050">
    <property type="entry name" value="Titin isoform B"/>
    <property type="match status" value="1"/>
</dbReference>
<dbReference type="InterPro" id="IPR007110">
    <property type="entry name" value="Ig-like_dom"/>
</dbReference>
<dbReference type="SUPFAM" id="SSF49265">
    <property type="entry name" value="Fibronectin type III"/>
    <property type="match status" value="25"/>
</dbReference>
<dbReference type="SMART" id="SM00220">
    <property type="entry name" value="S_TKc"/>
    <property type="match status" value="1"/>
</dbReference>
<dbReference type="STRING" id="282301.A0A267DW18"/>
<dbReference type="InterPro" id="IPR036116">
    <property type="entry name" value="FN3_sf"/>
</dbReference>
<accession>A0A267DW18</accession>
<feature type="domain" description="Fibronectin type-III" evidence="15">
    <location>
        <begin position="3224"/>
        <end position="3319"/>
    </location>
</feature>
<feature type="domain" description="Fibronectin type-III" evidence="15">
    <location>
        <begin position="2591"/>
        <end position="2686"/>
    </location>
</feature>
<feature type="domain" description="Ig-like" evidence="14">
    <location>
        <begin position="6467"/>
        <end position="6560"/>
    </location>
</feature>
<dbReference type="FunFam" id="2.60.40.10:FF:000160">
    <property type="entry name" value="Titin a"/>
    <property type="match status" value="1"/>
</dbReference>
<feature type="domain" description="Fibronectin type-III" evidence="15">
    <location>
        <begin position="4890"/>
        <end position="4986"/>
    </location>
</feature>
<feature type="domain" description="Fibronectin type-III" evidence="15">
    <location>
        <begin position="752"/>
        <end position="846"/>
    </location>
</feature>
<feature type="domain" description="Ig-like" evidence="14">
    <location>
        <begin position="7523"/>
        <end position="7631"/>
    </location>
</feature>
<feature type="domain" description="Ig-like" evidence="14">
    <location>
        <begin position="7306"/>
        <end position="7404"/>
    </location>
</feature>
<feature type="domain" description="Fibronectin type-III" evidence="15">
    <location>
        <begin position="3936"/>
        <end position="4029"/>
    </location>
</feature>
<evidence type="ECO:0000256" key="6">
    <source>
        <dbReference type="ARBA" id="ARBA00022741"/>
    </source>
</evidence>
<feature type="domain" description="Fibronectin type-III" evidence="15">
    <location>
        <begin position="5963"/>
        <end position="6060"/>
    </location>
</feature>
<feature type="compositionally biased region" description="Low complexity" evidence="12">
    <location>
        <begin position="7630"/>
        <end position="7644"/>
    </location>
</feature>
<keyword evidence="5" id="KW-0677">Repeat</keyword>
<dbReference type="InterPro" id="IPR017441">
    <property type="entry name" value="Protein_kinase_ATP_BS"/>
</dbReference>
<dbReference type="InterPro" id="IPR036179">
    <property type="entry name" value="Ig-like_dom_sf"/>
</dbReference>
<keyword evidence="4" id="KW-0963">Cytoplasm</keyword>
<feature type="binding site" evidence="11">
    <location>
        <position position="6811"/>
    </location>
    <ligand>
        <name>ATP</name>
        <dbReference type="ChEBI" id="CHEBI:30616"/>
    </ligand>
</feature>
<name>A0A267DW18_9PLAT</name>
<dbReference type="InterPro" id="IPR003961">
    <property type="entry name" value="FN3_dom"/>
</dbReference>
<comment type="subcellular location">
    <subcellularLocation>
        <location evidence="2">Cytoplasm</location>
    </subcellularLocation>
    <subcellularLocation>
        <location evidence="1">Nucleus</location>
    </subcellularLocation>
</comment>
<dbReference type="FunFam" id="2.60.40.10:FF:000032">
    <property type="entry name" value="palladin isoform X1"/>
    <property type="match status" value="1"/>
</dbReference>
<feature type="domain" description="Fibronectin type-III" evidence="15">
    <location>
        <begin position="2489"/>
        <end position="2585"/>
    </location>
</feature>
<dbReference type="FunFam" id="2.60.40.10:FF:000107">
    <property type="entry name" value="Myosin, light chain kinase a"/>
    <property type="match status" value="2"/>
</dbReference>
<feature type="domain" description="Ig-like" evidence="14">
    <location>
        <begin position="1816"/>
        <end position="1904"/>
    </location>
</feature>
<keyword evidence="7 11" id="KW-0067">ATP-binding</keyword>
<dbReference type="InterPro" id="IPR013783">
    <property type="entry name" value="Ig-like_fold"/>
</dbReference>
<evidence type="ECO:0000256" key="7">
    <source>
        <dbReference type="ARBA" id="ARBA00022840"/>
    </source>
</evidence>
<feature type="domain" description="Ig-like" evidence="14">
    <location>
        <begin position="2210"/>
        <end position="2289"/>
    </location>
</feature>
<organism evidence="16 17">
    <name type="scientific">Macrostomum lignano</name>
    <dbReference type="NCBI Taxonomy" id="282301"/>
    <lineage>
        <taxon>Eukaryota</taxon>
        <taxon>Metazoa</taxon>
        <taxon>Spiralia</taxon>
        <taxon>Lophotrochozoa</taxon>
        <taxon>Platyhelminthes</taxon>
        <taxon>Rhabditophora</taxon>
        <taxon>Macrostomorpha</taxon>
        <taxon>Macrostomida</taxon>
        <taxon>Macrostomidae</taxon>
        <taxon>Macrostomum</taxon>
    </lineage>
</organism>
<feature type="domain" description="Fibronectin type-III" evidence="15">
    <location>
        <begin position="4033"/>
        <end position="4128"/>
    </location>
</feature>
<feature type="compositionally biased region" description="Polar residues" evidence="12">
    <location>
        <begin position="1239"/>
        <end position="1257"/>
    </location>
</feature>
<feature type="domain" description="Fibronectin type-III" evidence="15">
    <location>
        <begin position="2110"/>
        <end position="2205"/>
    </location>
</feature>
<dbReference type="SMART" id="SM00409">
    <property type="entry name" value="IG"/>
    <property type="match status" value="22"/>
</dbReference>
<dbReference type="SUPFAM" id="SSF56112">
    <property type="entry name" value="Protein kinase-like (PK-like)"/>
    <property type="match status" value="1"/>
</dbReference>
<evidence type="ECO:0000313" key="16">
    <source>
        <dbReference type="EMBL" id="PAA53510.1"/>
    </source>
</evidence>
<feature type="domain" description="Fibronectin type-III" evidence="15">
    <location>
        <begin position="2011"/>
        <end position="2105"/>
    </location>
</feature>
<feature type="domain" description="Fibronectin type-III" evidence="15">
    <location>
        <begin position="5653"/>
        <end position="5753"/>
    </location>
</feature>
<feature type="domain" description="Ig-like" evidence="14">
    <location>
        <begin position="7209"/>
        <end position="7300"/>
    </location>
</feature>
<feature type="compositionally biased region" description="Basic and acidic residues" evidence="12">
    <location>
        <begin position="2584"/>
        <end position="2593"/>
    </location>
</feature>
<evidence type="ECO:0008006" key="18">
    <source>
        <dbReference type="Google" id="ProtNLM"/>
    </source>
</evidence>
<dbReference type="PROSITE" id="PS50011">
    <property type="entry name" value="PROTEIN_KINASE_DOM"/>
    <property type="match status" value="1"/>
</dbReference>
<feature type="domain" description="Fibronectin type-III" evidence="15">
    <location>
        <begin position="3730"/>
        <end position="3827"/>
    </location>
</feature>
<dbReference type="PROSITE" id="PS00107">
    <property type="entry name" value="PROTEIN_KINASE_ATP"/>
    <property type="match status" value="1"/>
</dbReference>
<comment type="similarity">
    <text evidence="3">Belongs to the protein kinase superfamily. CAMK Ser/Thr protein kinase family.</text>
</comment>
<feature type="domain" description="Fibronectin type-III" evidence="15">
    <location>
        <begin position="6368"/>
        <end position="6461"/>
    </location>
</feature>
<feature type="domain" description="Fibronectin type-III" evidence="15">
    <location>
        <begin position="3428"/>
        <end position="3521"/>
    </location>
</feature>
<dbReference type="EMBL" id="NIVC01003077">
    <property type="protein sequence ID" value="PAA53510.1"/>
    <property type="molecule type" value="Genomic_DNA"/>
</dbReference>
<dbReference type="SMART" id="SM00408">
    <property type="entry name" value="IGc2"/>
    <property type="match status" value="13"/>
</dbReference>
<dbReference type="FunFam" id="2.60.40.10:FF:000127">
    <property type="entry name" value="titin isoform X1"/>
    <property type="match status" value="1"/>
</dbReference>
<dbReference type="CDD" id="cd00063">
    <property type="entry name" value="FN3"/>
    <property type="match status" value="43"/>
</dbReference>
<feature type="domain" description="Fibronectin type-III" evidence="15">
    <location>
        <begin position="4992"/>
        <end position="5094"/>
    </location>
</feature>
<feature type="region of interest" description="Disordered" evidence="12">
    <location>
        <begin position="2570"/>
        <end position="2593"/>
    </location>
</feature>
<dbReference type="InterPro" id="IPR003599">
    <property type="entry name" value="Ig_sub"/>
</dbReference>
<evidence type="ECO:0000256" key="3">
    <source>
        <dbReference type="ARBA" id="ARBA00006692"/>
    </source>
</evidence>
<feature type="domain" description="Fibronectin type-III" evidence="15">
    <location>
        <begin position="2388"/>
        <end position="2483"/>
    </location>
</feature>
<evidence type="ECO:0000256" key="9">
    <source>
        <dbReference type="ARBA" id="ARBA00023242"/>
    </source>
</evidence>
<feature type="domain" description="Fibronectin type-III" evidence="15">
    <location>
        <begin position="1"/>
        <end position="84"/>
    </location>
</feature>
<proteinExistence type="inferred from homology"/>
<feature type="domain" description="Fibronectin type-III" evidence="15">
    <location>
        <begin position="1908"/>
        <end position="2005"/>
    </location>
</feature>
<feature type="domain" description="Fibronectin type-III" evidence="15">
    <location>
        <begin position="3835"/>
        <end position="3930"/>
    </location>
</feature>
<feature type="domain" description="Fibronectin type-III" evidence="15">
    <location>
        <begin position="5101"/>
        <end position="5194"/>
    </location>
</feature>
<feature type="domain" description="Fibronectin type-III" evidence="15">
    <location>
        <begin position="5199"/>
        <end position="5292"/>
    </location>
</feature>
<feature type="domain" description="Fibronectin type-III" evidence="15">
    <location>
        <begin position="1237"/>
        <end position="1333"/>
    </location>
</feature>
<feature type="domain" description="Fibronectin type-III" evidence="15">
    <location>
        <begin position="3326"/>
        <end position="3423"/>
    </location>
</feature>
<feature type="domain" description="Ig-like" evidence="14">
    <location>
        <begin position="1048"/>
        <end position="1135"/>
    </location>
</feature>
<evidence type="ECO:0000313" key="17">
    <source>
        <dbReference type="Proteomes" id="UP000215902"/>
    </source>
</evidence>
<evidence type="ECO:0000256" key="8">
    <source>
        <dbReference type="ARBA" id="ARBA00023157"/>
    </source>
</evidence>
<feature type="domain" description="Ig-like" evidence="14">
    <location>
        <begin position="7422"/>
        <end position="7506"/>
    </location>
</feature>
<dbReference type="PROSITE" id="PS50853">
    <property type="entry name" value="FN3"/>
    <property type="match status" value="43"/>
</dbReference>
<feature type="domain" description="Fibronectin type-III" evidence="15">
    <location>
        <begin position="1339"/>
        <end position="1431"/>
    </location>
</feature>
<dbReference type="InterPro" id="IPR008271">
    <property type="entry name" value="Ser/Thr_kinase_AS"/>
</dbReference>
<feature type="domain" description="Ig-like" evidence="14">
    <location>
        <begin position="2692"/>
        <end position="2781"/>
    </location>
</feature>
<feature type="domain" description="Fibronectin type-III" evidence="15">
    <location>
        <begin position="6661"/>
        <end position="6750"/>
    </location>
</feature>
<feature type="domain" description="Fibronectin type-III" evidence="15">
    <location>
        <begin position="952"/>
        <end position="1046"/>
    </location>
</feature>
<evidence type="ECO:0000259" key="13">
    <source>
        <dbReference type="PROSITE" id="PS50011"/>
    </source>
</evidence>
<dbReference type="InterPro" id="IPR003598">
    <property type="entry name" value="Ig_sub2"/>
</dbReference>
<feature type="domain" description="Ig-like" evidence="14">
    <location>
        <begin position="153"/>
        <end position="270"/>
    </location>
</feature>
<sequence>MGDVVTLNWTEPKDKGGYEKVSYIVEKREATKKAFTEVGTVDELKCPISGLTIGKKYVMHVCTVNEVGKSEFVEIGPHEATYKFKPPTALEAPVAKVTGPADVQVTWNPPNSDGGNPVTNYFLEMKPEQSSQWVAVNADFVIPKESHTVSNVPKDTEIVFRVSAENKAGRSEPSPPSNPVVCGTALEFIKPLENMVVREMPEKLELQAQTNKDGKDITWTKDGKPFIPGKKDSISTTGSTYTLTFNEVREEIEGVYTLKVDNKTTECKVTFEIKPELRLSDNFVERLTLKAGASSVVEIPFVALPKPTVTWKWNGKPLPDSKRFKVDVIHGMMSLTMAKVQKPDEGPFQLEIENPFGKTSVTVHLVVLEKPSPPQALQVANNVGDSVLLTWEPPKSNGGCDKLSYVIERRETSKMSSVQVCETEELKAEVSGLILGKKYVYRAAAVNVVGQSDFVETSPVEAAFSFSKPTKIEPPVAVVTTPKTVSVSWKQPDSDGGNPVSNYYLEMKPVESQQWVAVNSDFTITSLTHELEPKIQDEEIHFRVSADNKAGRSDPSGPSNAVGLGMPLEFVVPLSDLTVTDSVESVSLKAVTNRPGDKFAWLKDGKALPQSKSFNQTVNGCNYILTLTDLTDDCAGDYKLQVNNKETVCRVVLKVKPVLNLAANFSDTIILKSGASTAIEIPFMALPKPTVNWTWKGASLPDPKRFKTDVIHGMTSITMAKVKLEDAGPFEVTIKNEVGSVSLVITLKVIDRPGPPQGVCAKDISETITLEWEPPKFDGGSPVTGYDIEVRELDKRAWTESGSTPELSFQVQIPEIGKEYYCRVRSRNEVGASDFVEILPVLTKYSFNVPGAPQSPQVVQTEVTALEVSWKPPAEDGGSPILGYHVERKLVASTKWTRLTTSLVKELRFQATDVVVGNEYLFRVAAENKAGLGPFSRVSDVFTPSEKVGPEAPSKLKAPLISDVQRTSAKVSWSPPDNVKDVTNYYLQASDDKCQTWKDVAANLSTERLVEELQIGPTYHFRVCAENPVGKGPWSEPSEPLNLEKDAPLQITVPLKNCHIVELLPSVSFSCEVSRRPLKHAWLKDGKKLPESERIRITASESGLQHKIEISDLSSEDIGEYKFSAEDKHTQANLSIDIPPLVRLPEGFERSLVLKVNSSRRIEIPFVASPKPKLTWKVNGEHVLRSTTKASSTVSVAILELVKVQLEDTGDYILTLENDNGAADLAIHVRVIDKPSPPENFQHSDVDDSSVTLSWSPPSQDGGEAITKYHIERKDANSTVWLSVDSIPADSETRYCVKKLIKGKAYSFRVSAENSVGVSEPTNLKEAVTIGSPYKVPGPPVDLLAKTISTTALLMHWEKPKEDGGKPIVGYLVEWKLSSSSSWNSPQKVIQKELSIEKLKEDTSYSVRVKAFNDVGEGPTCAPVVVSTKPAPKPPGAPGKPDVTSVSKDGIAIKWTPPEKDGGSPIVSYSIQRRANDLDNWTVIKTDVKSPDYSDFDVKEGQHFQYQVTAVNVVGEGPPSLPSDLAHCLADLTLIRPLANQKLTSMPKQVSLECELSQPNCKVSWQKDGKPVSIGGRFDMSLDGKVYKLVIRDFCVEDVGQYSMTYQHISTTGNVELAISPNVKLDENFNQTVKLKSGESKVFEIPFEAYPKPVVKWTHNDAALPDAKRFNVDTIFGLTSLALAKAKKTDEGKLTVSIENELGKTTFDINLLIIDKPSTPQKLQPVVTTESSITVKWELPLDDGGAPIDGYEVQYRKMNQRAWQEAGTTTDMSMKVGSLVKQADYHFRVAAFNIVGKSDYTETKNPIRAKAEFAAPSLDYNQSLCKQSLKAGVELQIPVLVYGEPQPTVKWTQNGQPLNANVKVQQKESETKLFIARLEPSDSASFTILAENDHGKATAEFQLTVAAVPSTPKNFAVQPQSKSSVVLNWEAPDSDGNSPIIGYEIEKCEQGRDSWVLAANVEPQNFKSVIGNLLSEKVMLFRVAAVNAIGQSPWAAAEPIEVKSPFSPPSAPRNLQVDELTPKSVSLVWKEPKSDGGAPIDGYRVEKYSTKSDQWMPVNQKLVSDTKITIDNLKVDTLELRVLAENEAGISEPSEKVTVDLTKASKEPGPPGKPTVKATQPGEAQVTWKAPEHEGASPVTGYMLEKKNYFETAWIKVNLDQVPQREMTVSEAANEVIQYRAIAVNKHGKSKPSPESDPYKFVEEVQITKPLVDIKVTQLPASATLECEVSKEGVLLNWYKEASEVRISQRVQYEVKGKKHVLKIDNLEPGDIGKYTAAIGDSKTSAELTIESPPEFVLNKDFLKEITIKAGSSKVIEVGYHGCPVPKVSWTFQDLPLAEGNIVTETVYGLTCMRVTKAKRLNAGLYTVALSNEFGNISMSVKLIVLDKPSPPQDLEVREKGDETFLFWQPPKDDGGKPVREYSIEKRDATKKTWQSIGRTKDLQLPVSGLNPGSSYFFRVFAENECGFSEPAETSQPFVTKKKAEAPSEPAAPLVRNVEGTRCTVSWMPPVSDGGSPIAGYHLEKRVDRAARWIRVNKDALVGTEVQLNDLVENSQYEFRVSAENQAGLASPFSAPSRSFTTKEPYDKPEAPRAPEIKQVTKSSAVVAWKEPLKDGGAPITGYNLEYKMVEAYTWIRAKEELILDTNFTLTNLDDSFEYESRVAATNKAGQGPFSQASEHIKLSEPKSESAPSVVKGLESKQTLKSSSVELACSFNVGHPEAEILWYKDGRQIRQGSKYSITIHKGSARLEVPKCRTDDSGKYMCRAENKIGKAETTAQLLVMEKPALEIDAKYSRGVTVKAGSSLSLIVPFSGFPTPSIAWTYNDGSMPLDSRLSQDSKNSMATLSWRELKSNESGRLKITAKNEAGEESFTFEVRVINKPDAPNFVEVKKIVGDKVLLSWTPPTNDGGAPIRSYSIEKRELDKSNWTPAGTATAVDTQCEVRHLAEEVSYTFRVMAENEVGIGDACEIESPIKIEATDQLPGPPLHLKVTDVSSDSATVSWKPPENADQSAVTGYIVQKREGEFGKWLNAVAFPTKKLTMKVDSLTPDETFTFRVIAKNKVGNGEPSQASSAVKTKPLEQSAVQQKRAAVEESAVQKGLVDETIELARQRREQIYGKIRKDEEEEALDVKLLCEESLVVKVNSTLNVPVKVTGAALHEIELIRAGRVIFDRISIDKYGKDFTITLRNAKSDDAGTYTVKASRKGESAQCQFELNVLDVPGRPKGPLDIKVVDEKTLTLSWSAPDSDGGSPIKWYTMEKKDVHRTYWSKQDRTNGANPTITMSNIVPGAEYMFKVIAENQIGQSEPLFGGSTFVMKSPYDKPSRPEGPLECVKVEKNFVDLRWRPPASDGGRPIQFYALEVKEVGSDTYWTEVTTIPAPDVTQRVKNLREGHAYRFRVRACNSEGFSDWLETEKSISVMREPTRPGPPTGPMQIEKVEDNKAKLSWNAPLDDGGTVLIGYRVEVATKDAWQTVENTDVYTTKLTTGKLKEDVPHTFRVFAINKVGESTPLLSGTFIPGAPNTVPGQPLGPLTAKNLTSDSILLNWDAPTHTGGLPVTGYKVEKYDFVKNTWSACLSTRASQTSGTVFGLKPGEKYIFRVSAENEMGRGEPLEMHSSITCSAPFSVPATPLGPVIFSNVTESSLEMSWQPPAEDGGSEIKSYTVQMRYPGSSVWHRVSKVPGSQTSCKVTNLLIGKEYMFRVAATNEAGTGSFLESEAVQMAEHEDDAPPPWSVKVIGKTPTTVTIEWAIPHDCSHGHVLHIDGYMVFLKTAGSSEAAQVASVDHFVTKMTVSNLSSGRLYYFGVAAFNARGIGETCWTQEATEPESVSSVPSPPVGPLTVSDVDSDSCILSWKRSADDGGAPITGYRVFKREVFRRSWQEIGKVSPTTLAFEVKYLMENVTYDFKICAENKNGLSEPLENSRNILIKKGTSAPSPPQGPLKLRELTKSQVLLSWKEPINLGGLKLSKYIVEMKDDKGHSWRTVCETTDTEALVDGIKPDVGYNFKVFAENSEGRSMPLISDHIYMQRSQREAPKAFDFKMDENSCSLDLFWQPVSSTDVLGYKIERIDLDSASMSWNQVDFVQPGVQNLSVYSSLPGIPYKYRILAVYPHGTSMPVELSHTICFAQKEKPAPVEKFAITDIGDRHIDLAWKAPPEESVKGYRLEIEEPSRKYWQPIADLPKDVTKFSVTNISTREPQTFRIFSVGERERGIPLDVSTRPLFEGPQRSFNLSEMRGAELSVLGYSAKYSGLERQRDLGLEKRVLPYSGTAFFSGRPSDEPISDVDRSHIEKSWLPYNQSEYISTSSAFDARLDADVMRRHTTDGEPSSTFESEADYAARVSKQGLLKGVLNYTGQEYFTGESTFDANKTLQEHRMNKRMKDALKRPKEKPIPEDVPSLSVRDYVGKDKETSIKEFDEPIEFPRNKAPDYAPTPSSFTRSEPLGASASPTKSKDYLRTDQSIESDVPLYRDYILAPRSGAEQKSELETLMERSSRPQDEMEEKWGAGDVFVPPKRVFEDAEFDYQFERRRLPESVDQTYYGDRQTTPSSGRWSYRSSSAYAMGEVRPDVPVSPMKVRDFTRPREKPEMRRSVSVERAESPYQRAIEATISHSRRSFSPSPRHPALRDSISPVFQRFDRDVRTPFFQQDVRRRYTDADEYNFRDIEYPSYDYTYRPVIVSEIDSHLSVRRKNYLTDLEHDTSLDFIDLRPSQRDHAPLFEGAERDSEDYFLSRKSPRLSEVDIDDLSGRKSVRISNYDTIIPFRRSSKGEVLTDLAPYRKLVTRDSHSQLIDIEMPTRLVPTEIDKSSVLLTWRRPIDVTNLSSYRLEEWNSKDKTWKELASLTPRTTEYRVAKLEPERDYLFRIIAEDIHGRYSAPVTLDRAVRPLVEAQVPAKPWGLTIRLNQDRVESEWFKPFHDGGAPIQAYRLELEDVKKRTRVQLDDIDSFRTRYFLSNLDDQGQYRLHLYAVNRVGTSEPVTSDIFVPRRPVVKPPPPTGPLKVIEVTDDAAVIEWKPPEIPVTQRSPSAHVRDYLVEKWDSRSKEWTPFRKIPATATSVNVPYLLDGIDYAFRVRSENESGVSEPISTLSFVRPLKEKPLPPSSPAGPLQIQEVAGSSVNLSWNRPASATVPVHSYEIDIRHPGRDWRTIGRTDAYTRIYRVENLSPSLEYNFRVRAINDFGSSPALSLPTSYFLKPQVPEIPRGPIRFNFLTSDDIELSWQPPEHDENVSGYQIYMREPYQSDWRPVGSVGSERTRYIYRDTQDRGDTVIFRVNAENEVGYSKPLVSSAITVRRPQFNFISTDASDSYRFERYTELESYKSRRLSSLERSVSVTERFERSMPRQSPAPSIIKITDIGPTWVSLEWRNPRLTMEPGRVRIDSVAIFSRRLPEREWRKIGTYDLYQNRLTVSDLDREAEYVFGIAAVCGHQYSDIVATDTIALTRERQLLPPGPIGPLVLTPVNRDSVLLKWKHPPYDAKSPVDRYVVEYREPWRTSWAFLAEVPKSTTEYRVQNLVEGESYDFKVIAINEKGRSDALKTETPYRFMTPYDVPEAPRSLSAIVSEDASHIASLFWKPPTDDGGLPVERFIIERRLRGHFNWEPVASIPPRATHLEIPNIPEGVGVEFRAFAVNSEGRSPPSIISNLIEIPVSIKPPSVPRGPLAVKYFDDSSFELRWRAPDDIAERPVDHYFVEYKPLFGDVKLEWRYVAKVPASSLHYLVPFPDTDVPLLYRVSAVNSAGRSVYLTSKTFQPRALEDEEWEVPRIRTKFQTEPGFGRSIKLTWTAEEEREPMDYLIQVRQEDLDKWDTVGCVPSTTGHFAVNDLTWIEEVESVRFRIAPKTYRRIGEFTEFNFVNPFRASLGAKSVPMITGFSVASVTAESVTLRWRRPAVLDETMEYIIEQWHPITMNWKIVKKVKYAENEVTIRNLIEDDQYHYRITLVSKDTVAGPYYLSQPAVPKRKVTAPEPPFAFHVSLRTDQRLKLSWIKSVLDGGSPITGYRIEVRMNSEDWLFLTEAHAWKTEYIASQLEQGHYYTFRIYAVNSAGSSESVISETIYLPFESPEPPKLDGPLLVDWIYEYDLKFYWAPPPPGCVSYYRLEWYDVEKNRWSLFKELSSDSSEAVIRHTARRSSTDISQYRLVPYSGQTRGVPTLPLLSKTQTKKQPGLPASPIGPLVFERVNMDTFRTTWEPPTIDGGFPIKSYVIEQRLEGRRAWREVMEVPSDCHSTTIRLRAPDSPVSIRVSARNDVGNSEPLTAGQAILFASPQAPPAAPADFSALHIGTHSCLLRWKPPAVGPSVQKYIIEKQQENSDQWAPVFTSNATTYIHELSGLAPSTQYRLRIRAVNEAGESPPQELVNIVVTKAVKEHTQIRPAHSVEVSIVELSSVRVTWKHDTALSESAKYIVEYRTFNSDGWIRATREPIDDKKFIIDGLRIGHRYSFRVLTVDKNGESVASEASSELLIEEAKEIDKPATFVDVLPNQLQVMEGKTLDLKVKVEGQPKPTVRWFKNYRELYHSRRARIEEQGSIYKLQLSDIGTDDKGVIECRISNLLRCETSQCKIQVISEPKVSSKNDRPAYMKLIRGDSLVIRATVTGTPQPKIQWFKGDTELVAVSPVSIENTEKGSVLTVRNVTKLDAGFYKIVLTNTHGQDSAVYQVDVLDAPGVPKTPIRAYQHEEKELTLEWSPSSGEVTLYVIESMKKDSTRWLRAGTSPRPLFTVRGLQEGESYKFRIASENAYGTSDFTEASDWFTVKHPEFHNTNYQEQVSKVRLYKNQPNIYHGSVETKYIVCEELGRGGFGVVCRLIEKTSGRTWAGKFIPKAAQRQEAVQHEIDTMSELQHARLLYLHEAIFSRTDTVLVLEFIAGGDLFDKYVDSNYSVTERTLSSTVRQVCEGLDFMHRKNYVHMDVKPENVMFVSTSGSDCKLIDFGLSQRLEQGRSFTANFGSLEYLSPEMVSKEPCGCSTDLWALGVLCHIMLTGLAPFGGEAVQQRFQAIRDCKFSFDSEMWAHVSDTAKDFIARLIVALPTQRMTAEQCLNHPWLNMSPREERFDVRLHPISLRQRIAESRRFRETVLPIGRLAHCGTCQDASNNDNSLSVRLDRQPEAPRILDQLRSVTQATGSSLSFSVRFNGYPEPTPVWTLNDVPINESDSSVVVRTKLGETTVNVPSLNEKHQGTWSVRVVNQSGRAEDSARVSVKKSTSSVAVSEKPADLAPIIQLPPLSQMVVPGTNARFHAVVTSAASRPSVRWCRDGRPLELSDRCRVYAEGSEHVLEIVQATAADCGEYSLKASSIYGEAVATVTLALSAPGPSPRFRSGPLDVTAIEGQATRLECFLDRSAGAWDRVRWLKNRSEELISTDRIEVQADKETGHCMLRFKTTLQQDCAVYTCRAEGRHGLDDVECALRVRAVSSQQQPMPTLPQLVLKRVPQFSAKLRDTAVDLESTFSLACSVSGQPRPIVRWYHAGRPINSGGKFVVKNVGDFQELLVLNCTQAELGEFSAVAFNMAGEATTTCRVIEAERPPPMDVRIPKFTRTLSSQTVEQGQTVLLIAEASGQPSPAFKWEKDGLELLDDDPFVPARVQAESPEPGKTRLTIHGVTRADEGLYRVLAFNTYGRTKHSAFLWVANDSSSTAKRAVAAGAAEPSAESASATQNSATDYSSEPMRIEQPLPRILEIDEGDSLLLETKIFVAEGRAIAMWTKGSREITYGPRHRVTRSGMSYSLAIDRVMLSDSGCYTLSLQTADDKCQTQCRVEVSPKRRGSRASALLSATASARSSRSASIDQQSTISEATTTAGIVEELRRESLDVMIQKEMARDRRRESQIAAASGGEFAGIAGLSIMDDTKSVSAFVDEVMGLAITMATLEMMDDGHSDPKRCKIIFDH</sequence>
<dbReference type="CDD" id="cd00096">
    <property type="entry name" value="Ig"/>
    <property type="match status" value="3"/>
</dbReference>
<feature type="domain" description="Fibronectin type-III" evidence="15">
    <location>
        <begin position="471"/>
        <end position="567"/>
    </location>
</feature>
<dbReference type="GO" id="GO:0004672">
    <property type="term" value="F:protein kinase activity"/>
    <property type="evidence" value="ECO:0007669"/>
    <property type="project" value="InterPro"/>
</dbReference>
<feature type="region of interest" description="Disordered" evidence="12">
    <location>
        <begin position="1427"/>
        <end position="1446"/>
    </location>
</feature>
<dbReference type="InterPro" id="IPR013098">
    <property type="entry name" value="Ig_I-set"/>
</dbReference>
<dbReference type="OrthoDB" id="504170at2759"/>
<keyword evidence="6 11" id="KW-0547">Nucleotide-binding</keyword>
<dbReference type="SMART" id="SM00060">
    <property type="entry name" value="FN3"/>
    <property type="match status" value="43"/>
</dbReference>
<evidence type="ECO:0000256" key="10">
    <source>
        <dbReference type="ARBA" id="ARBA00023319"/>
    </source>
</evidence>
<dbReference type="Gene3D" id="2.60.40.10">
    <property type="entry name" value="Immunoglobulins"/>
    <property type="match status" value="66"/>
</dbReference>
<dbReference type="PANTHER" id="PTHR14340:SF9">
    <property type="entry name" value="FIBRONECTIN TYPE-III DOMAIN-CONTAINING PROTEIN"/>
    <property type="match status" value="1"/>
</dbReference>
<dbReference type="GO" id="GO:0030017">
    <property type="term" value="C:sarcomere"/>
    <property type="evidence" value="ECO:0007669"/>
    <property type="project" value="UniProtKB-ARBA"/>
</dbReference>
<dbReference type="Gene3D" id="1.10.510.10">
    <property type="entry name" value="Transferase(Phosphotransferase) domain 1"/>
    <property type="match status" value="1"/>
</dbReference>
<feature type="domain" description="Fibronectin type-III" evidence="15">
    <location>
        <begin position="852"/>
        <end position="946"/>
    </location>
</feature>
<evidence type="ECO:0000256" key="11">
    <source>
        <dbReference type="PROSITE-ProRule" id="PRU10141"/>
    </source>
</evidence>
<keyword evidence="9" id="KW-0539">Nucleus</keyword>
<feature type="domain" description="Fibronectin type-III" evidence="15">
    <location>
        <begin position="4793"/>
        <end position="4888"/>
    </location>
</feature>
<dbReference type="PRINTS" id="PR00014">
    <property type="entry name" value="FNTYPEIII"/>
</dbReference>
<feature type="domain" description="Fibronectin type-III" evidence="15">
    <location>
        <begin position="1719"/>
        <end position="1812"/>
    </location>
</feature>
<feature type="domain" description="Ig-like" evidence="14">
    <location>
        <begin position="6562"/>
        <end position="6653"/>
    </location>
</feature>
<feature type="domain" description="Fibronectin type-III" evidence="15">
    <location>
        <begin position="86"/>
        <end position="187"/>
    </location>
</feature>
<feature type="domain" description="Fibronectin type-III" evidence="15">
    <location>
        <begin position="5449"/>
        <end position="5546"/>
    </location>
</feature>
<evidence type="ECO:0000259" key="15">
    <source>
        <dbReference type="PROSITE" id="PS50853"/>
    </source>
</evidence>
<dbReference type="GO" id="GO:0005634">
    <property type="term" value="C:nucleus"/>
    <property type="evidence" value="ECO:0007669"/>
    <property type="project" value="UniProtKB-SubCell"/>
</dbReference>
<feature type="region of interest" description="Disordered" evidence="12">
    <location>
        <begin position="1238"/>
        <end position="1257"/>
    </location>
</feature>
<dbReference type="PANTHER" id="PTHR14340">
    <property type="entry name" value="MICROFIBRIL-ASSOCIATED GLYCOPROTEIN 3"/>
    <property type="match status" value="1"/>
</dbReference>
<feature type="domain" description="Ig-like" evidence="14">
    <location>
        <begin position="7101"/>
        <end position="7190"/>
    </location>
</feature>
<evidence type="ECO:0000256" key="1">
    <source>
        <dbReference type="ARBA" id="ARBA00004123"/>
    </source>
</evidence>
<evidence type="ECO:0000256" key="5">
    <source>
        <dbReference type="ARBA" id="ARBA00022737"/>
    </source>
</evidence>
<protein>
    <recommendedName>
        <fullName evidence="18">Titin-like</fullName>
    </recommendedName>
</protein>
<feature type="domain" description="Protein kinase" evidence="13">
    <location>
        <begin position="6782"/>
        <end position="7036"/>
    </location>
</feature>
<comment type="caution">
    <text evidence="16">The sequence shown here is derived from an EMBL/GenBank/DDBJ whole genome shotgun (WGS) entry which is preliminary data.</text>
</comment>
<reference evidence="16 17" key="1">
    <citation type="submission" date="2017-06" db="EMBL/GenBank/DDBJ databases">
        <title>A platform for efficient transgenesis in Macrostomum lignano, a flatworm model organism for stem cell research.</title>
        <authorList>
            <person name="Berezikov E."/>
        </authorList>
    </citation>
    <scope>NUCLEOTIDE SEQUENCE [LARGE SCALE GENOMIC DNA]</scope>
    <source>
        <strain evidence="16">DV1</strain>
        <tissue evidence="16">Whole organism</tissue>
    </source>
</reference>
<dbReference type="Pfam" id="PF00069">
    <property type="entry name" value="Pkinase"/>
    <property type="match status" value="1"/>
</dbReference>
<feature type="region of interest" description="Disordered" evidence="12">
    <location>
        <begin position="4418"/>
        <end position="4453"/>
    </location>
</feature>
<feature type="domain" description="Fibronectin type-III" evidence="15">
    <location>
        <begin position="373"/>
        <end position="465"/>
    </location>
</feature>
<dbReference type="Pfam" id="PF07679">
    <property type="entry name" value="I-set"/>
    <property type="match status" value="21"/>
</dbReference>
<evidence type="ECO:0000256" key="4">
    <source>
        <dbReference type="ARBA" id="ARBA00022490"/>
    </source>
</evidence>